<evidence type="ECO:0000256" key="1">
    <source>
        <dbReference type="SAM" id="MobiDB-lite"/>
    </source>
</evidence>
<protein>
    <submittedName>
        <fullName evidence="3">Uncharacterized protein</fullName>
    </submittedName>
</protein>
<sequence>MATASSTGTTPSRTCLCTSPPSAKNNPAKWKRKRRRKRTSSNSTVVQAAQRRGSHQCDRAGRGRPSRAASTRPRGAADGGSEAAAAVDGPYGGRGRRRTAVEAAWAPRRRPYTMGALPAACAAGR</sequence>
<proteinExistence type="predicted"/>
<dbReference type="Proteomes" id="UP000095280">
    <property type="component" value="Unplaced"/>
</dbReference>
<organism evidence="2 3">
    <name type="scientific">Macrostomum lignano</name>
    <dbReference type="NCBI Taxonomy" id="282301"/>
    <lineage>
        <taxon>Eukaryota</taxon>
        <taxon>Metazoa</taxon>
        <taxon>Spiralia</taxon>
        <taxon>Lophotrochozoa</taxon>
        <taxon>Platyhelminthes</taxon>
        <taxon>Rhabditophora</taxon>
        <taxon>Macrostomorpha</taxon>
        <taxon>Macrostomida</taxon>
        <taxon>Macrostomidae</taxon>
        <taxon>Macrostomum</taxon>
    </lineage>
</organism>
<feature type="compositionally biased region" description="Polar residues" evidence="1">
    <location>
        <begin position="1"/>
        <end position="25"/>
    </location>
</feature>
<name>A0A1I8FQM3_9PLAT</name>
<evidence type="ECO:0000313" key="3">
    <source>
        <dbReference type="WBParaSite" id="maker-unitig_43745-snap-gene-0.1-mRNA-1"/>
    </source>
</evidence>
<dbReference type="AlphaFoldDB" id="A0A1I8FQM3"/>
<feature type="compositionally biased region" description="Basic residues" evidence="1">
    <location>
        <begin position="29"/>
        <end position="39"/>
    </location>
</feature>
<accession>A0A1I8FQM3</accession>
<feature type="compositionally biased region" description="Low complexity" evidence="1">
    <location>
        <begin position="66"/>
        <end position="89"/>
    </location>
</feature>
<evidence type="ECO:0000313" key="2">
    <source>
        <dbReference type="Proteomes" id="UP000095280"/>
    </source>
</evidence>
<reference evidence="3" key="1">
    <citation type="submission" date="2016-11" db="UniProtKB">
        <authorList>
            <consortium name="WormBaseParasite"/>
        </authorList>
    </citation>
    <scope>IDENTIFICATION</scope>
</reference>
<keyword evidence="2" id="KW-1185">Reference proteome</keyword>
<feature type="region of interest" description="Disordered" evidence="1">
    <location>
        <begin position="1"/>
        <end position="97"/>
    </location>
</feature>
<dbReference type="WBParaSite" id="maker-unitig_43745-snap-gene-0.1-mRNA-1">
    <property type="protein sequence ID" value="maker-unitig_43745-snap-gene-0.1-mRNA-1"/>
    <property type="gene ID" value="maker-unitig_43745-snap-gene-0.1"/>
</dbReference>